<evidence type="ECO:0000256" key="2">
    <source>
        <dbReference type="ARBA" id="ARBA00022963"/>
    </source>
</evidence>
<organism evidence="5 6">
    <name type="scientific">Vagococcus entomophilus</name>
    <dbReference type="NCBI Taxonomy" id="1160095"/>
    <lineage>
        <taxon>Bacteria</taxon>
        <taxon>Bacillati</taxon>
        <taxon>Bacillota</taxon>
        <taxon>Bacilli</taxon>
        <taxon>Lactobacillales</taxon>
        <taxon>Enterococcaceae</taxon>
        <taxon>Vagococcus</taxon>
    </lineage>
</organism>
<name>A0A430AHG2_9ENTE</name>
<proteinExistence type="predicted"/>
<dbReference type="AlphaFoldDB" id="A0A430AHG2"/>
<comment type="caution">
    <text evidence="5">The sequence shown here is derived from an EMBL/GenBank/DDBJ whole genome shotgun (WGS) entry which is preliminary data.</text>
</comment>
<evidence type="ECO:0000313" key="6">
    <source>
        <dbReference type="Proteomes" id="UP000288669"/>
    </source>
</evidence>
<keyword evidence="4" id="KW-0472">Membrane</keyword>
<evidence type="ECO:0000256" key="4">
    <source>
        <dbReference type="SAM" id="Phobius"/>
    </source>
</evidence>
<feature type="transmembrane region" description="Helical" evidence="4">
    <location>
        <begin position="52"/>
        <end position="69"/>
    </location>
</feature>
<dbReference type="PANTHER" id="PTHR10272:SF0">
    <property type="entry name" value="PLATELET-ACTIVATING FACTOR ACETYLHYDROLASE"/>
    <property type="match status" value="1"/>
</dbReference>
<dbReference type="OrthoDB" id="9814760at2"/>
<keyword evidence="4" id="KW-1133">Transmembrane helix</keyword>
<feature type="transmembrane region" description="Helical" evidence="4">
    <location>
        <begin position="29"/>
        <end position="46"/>
    </location>
</feature>
<dbReference type="Pfam" id="PF03403">
    <property type="entry name" value="PAF-AH_p_II"/>
    <property type="match status" value="1"/>
</dbReference>
<keyword evidence="2" id="KW-0442">Lipid degradation</keyword>
<evidence type="ECO:0000313" key="5">
    <source>
        <dbReference type="EMBL" id="RSU07355.1"/>
    </source>
</evidence>
<gene>
    <name evidence="5" type="ORF">CBF30_08890</name>
</gene>
<keyword evidence="3" id="KW-0443">Lipid metabolism</keyword>
<protein>
    <submittedName>
        <fullName evidence="5">Lipase</fullName>
    </submittedName>
</protein>
<dbReference type="Gene3D" id="3.40.50.1820">
    <property type="entry name" value="alpha/beta hydrolase"/>
    <property type="match status" value="1"/>
</dbReference>
<evidence type="ECO:0000256" key="1">
    <source>
        <dbReference type="ARBA" id="ARBA00022801"/>
    </source>
</evidence>
<feature type="transmembrane region" description="Helical" evidence="4">
    <location>
        <begin position="81"/>
        <end position="105"/>
    </location>
</feature>
<dbReference type="InterPro" id="IPR029058">
    <property type="entry name" value="AB_hydrolase_fold"/>
</dbReference>
<dbReference type="GO" id="GO:0003847">
    <property type="term" value="F:1-alkyl-2-acetylglycerophosphocholine esterase activity"/>
    <property type="evidence" value="ECO:0007669"/>
    <property type="project" value="TreeGrafter"/>
</dbReference>
<dbReference type="Proteomes" id="UP000288669">
    <property type="component" value="Unassembled WGS sequence"/>
</dbReference>
<dbReference type="SUPFAM" id="SSF53474">
    <property type="entry name" value="alpha/beta-Hydrolases"/>
    <property type="match status" value="1"/>
</dbReference>
<dbReference type="PANTHER" id="PTHR10272">
    <property type="entry name" value="PLATELET-ACTIVATING FACTOR ACETYLHYDROLASE"/>
    <property type="match status" value="1"/>
</dbReference>
<accession>A0A430AHG2</accession>
<dbReference type="RefSeq" id="WP_126825382.1">
    <property type="nucleotide sequence ID" value="NZ_JBHLWU010000002.1"/>
</dbReference>
<keyword evidence="4" id="KW-0812">Transmembrane</keyword>
<evidence type="ECO:0000256" key="3">
    <source>
        <dbReference type="ARBA" id="ARBA00023098"/>
    </source>
</evidence>
<sequence>MRVLEIIFSVVVVIATCFSIWGKWSKKIYAWLFSSVLVFGLLHLFIDHARIQMVGVYTIGVLVLIGLFYRIKAANGVRKHVILRVISTIIALAFLAVSVVLSSVLPVFTMPNPTGEYGIGETTKVLVDSSRSETFTKNPTDKRNVAVSVWYPTDKSAQKKKEKESYPDSLGEAISLVFNLPKQLFSHLSLVKTHVVKNATISNKKKNYPVVLFSPGIRSTRYQSMSAIEELVSRGYIVVGMDHPYTSAKVTLANGKNAYYQADPKFSTSKGLYDYNVKSVAVRAKDVSFVLDKLESWNKNNSKFTGKMDLDKVGMFGHSFGGATTAEALAQDKRIKAGVSLEGGFWGTVSSKGVTQPFMYIMSGNTAESLKPNSKIKEKVSYEEFEPDLKSAMSKSTNDTYYLTVDKFYHQSFTEIAFISPYLFARGLTPYHTVDITRTYVSDFFDQYLEGKTEPLLQKKSSSYPEVKFDATYTKKANSTSNE</sequence>
<keyword evidence="6" id="KW-1185">Reference proteome</keyword>
<dbReference type="EMBL" id="NGJZ01000002">
    <property type="protein sequence ID" value="RSU07355.1"/>
    <property type="molecule type" value="Genomic_DNA"/>
</dbReference>
<dbReference type="GO" id="GO:0016042">
    <property type="term" value="P:lipid catabolic process"/>
    <property type="evidence" value="ECO:0007669"/>
    <property type="project" value="UniProtKB-KW"/>
</dbReference>
<keyword evidence="1" id="KW-0378">Hydrolase</keyword>
<feature type="transmembrane region" description="Helical" evidence="4">
    <location>
        <begin position="6"/>
        <end position="22"/>
    </location>
</feature>
<reference evidence="5 6" key="1">
    <citation type="submission" date="2017-05" db="EMBL/GenBank/DDBJ databases">
        <title>Vagococcus spp. assemblies.</title>
        <authorList>
            <person name="Gulvik C.A."/>
        </authorList>
    </citation>
    <scope>NUCLEOTIDE SEQUENCE [LARGE SCALE GENOMIC DNA]</scope>
    <source>
        <strain evidence="5 6">DSM 24756</strain>
    </source>
</reference>